<evidence type="ECO:0000256" key="2">
    <source>
        <dbReference type="ARBA" id="ARBA00023015"/>
    </source>
</evidence>
<evidence type="ECO:0000256" key="4">
    <source>
        <dbReference type="ARBA" id="ARBA00023163"/>
    </source>
</evidence>
<name>A0ABN8W7A0_9PROT</name>
<feature type="domain" description="HTH lysR-type" evidence="5">
    <location>
        <begin position="12"/>
        <end position="68"/>
    </location>
</feature>
<comment type="caution">
    <text evidence="6">The sequence shown here is derived from an EMBL/GenBank/DDBJ whole genome shotgun (WGS) entry which is preliminary data.</text>
</comment>
<reference evidence="6" key="1">
    <citation type="submission" date="2022-10" db="EMBL/GenBank/DDBJ databases">
        <authorList>
            <person name="Botero Cardona J."/>
        </authorList>
    </citation>
    <scope>NUCLEOTIDE SEQUENCE</scope>
    <source>
        <strain evidence="6">R-83534</strain>
    </source>
</reference>
<keyword evidence="4" id="KW-0804">Transcription</keyword>
<keyword evidence="7" id="KW-1185">Reference proteome</keyword>
<gene>
    <name evidence="6" type="ORF">R83534S58_LOCUS1118</name>
</gene>
<organism evidence="6 7">
    <name type="scientific">Commensalibacter papalotli</name>
    <name type="common">ex Botero et al. 2024</name>
    <dbReference type="NCBI Taxonomy" id="2972766"/>
    <lineage>
        <taxon>Bacteria</taxon>
        <taxon>Pseudomonadati</taxon>
        <taxon>Pseudomonadota</taxon>
        <taxon>Alphaproteobacteria</taxon>
        <taxon>Acetobacterales</taxon>
        <taxon>Acetobacteraceae</taxon>
    </lineage>
</organism>
<proteinExistence type="inferred from homology"/>
<dbReference type="Pfam" id="PF00126">
    <property type="entry name" value="HTH_1"/>
    <property type="match status" value="1"/>
</dbReference>
<dbReference type="PANTHER" id="PTHR30537">
    <property type="entry name" value="HTH-TYPE TRANSCRIPTIONAL REGULATOR"/>
    <property type="match status" value="1"/>
</dbReference>
<dbReference type="InterPro" id="IPR005119">
    <property type="entry name" value="LysR_subst-bd"/>
</dbReference>
<keyword evidence="2" id="KW-0805">Transcription regulation</keyword>
<dbReference type="Gene3D" id="3.40.190.290">
    <property type="match status" value="1"/>
</dbReference>
<dbReference type="Proteomes" id="UP001154272">
    <property type="component" value="Unassembled WGS sequence"/>
</dbReference>
<accession>A0ABN8W7A0</accession>
<evidence type="ECO:0000259" key="5">
    <source>
        <dbReference type="PROSITE" id="PS50931"/>
    </source>
</evidence>
<dbReference type="SUPFAM" id="SSF46785">
    <property type="entry name" value="Winged helix' DNA-binding domain"/>
    <property type="match status" value="1"/>
</dbReference>
<evidence type="ECO:0000256" key="3">
    <source>
        <dbReference type="ARBA" id="ARBA00023125"/>
    </source>
</evidence>
<dbReference type="EMBL" id="CAMXCH010000002">
    <property type="protein sequence ID" value="CAI3940899.1"/>
    <property type="molecule type" value="Genomic_DNA"/>
</dbReference>
<protein>
    <submittedName>
        <fullName evidence="6">LysR family (LysR) (PDB:2FYI)</fullName>
    </submittedName>
</protein>
<sequence length="305" mass="34695">MVSVMSQLTRSDLGDLNFFRVIVEAGGFRKAADQLDISPSALSRSMRNLEERQGVRLFHRTNRSIKLTSAGQELLQSVIMGFDTIEAGLEALNRYREHPTGLLKINVLSDAARLVLAPILAKYTEKYPEVRLEIAVQDTVIDIVKDGFDAGIRYGDIVPEDMIALRLCKPLNWIMAASPDYLKHAPELEKPDDLHYHKCIGTRMGNGKIYHWELEKGKEKYVLSTDWTMIVNETILSIEIAQRHGGICYNLENRIADQLAEGSLVRVLPEWGSMGEAFYLYYSNRRQLPKALQALLKLIKTYHFQ</sequence>
<evidence type="ECO:0000256" key="1">
    <source>
        <dbReference type="ARBA" id="ARBA00009437"/>
    </source>
</evidence>
<dbReference type="Gene3D" id="1.10.10.10">
    <property type="entry name" value="Winged helix-like DNA-binding domain superfamily/Winged helix DNA-binding domain"/>
    <property type="match status" value="1"/>
</dbReference>
<comment type="similarity">
    <text evidence="1">Belongs to the LysR transcriptional regulatory family.</text>
</comment>
<evidence type="ECO:0000313" key="7">
    <source>
        <dbReference type="Proteomes" id="UP001154272"/>
    </source>
</evidence>
<dbReference type="PROSITE" id="PS50931">
    <property type="entry name" value="HTH_LYSR"/>
    <property type="match status" value="1"/>
</dbReference>
<keyword evidence="3" id="KW-0238">DNA-binding</keyword>
<dbReference type="InterPro" id="IPR036390">
    <property type="entry name" value="WH_DNA-bd_sf"/>
</dbReference>
<dbReference type="Pfam" id="PF03466">
    <property type="entry name" value="LysR_substrate"/>
    <property type="match status" value="1"/>
</dbReference>
<evidence type="ECO:0000313" key="6">
    <source>
        <dbReference type="EMBL" id="CAI3940899.1"/>
    </source>
</evidence>
<dbReference type="PANTHER" id="PTHR30537:SF1">
    <property type="entry name" value="HTH-TYPE TRANSCRIPTIONAL REGULATOR PGRR"/>
    <property type="match status" value="1"/>
</dbReference>
<dbReference type="InterPro" id="IPR058163">
    <property type="entry name" value="LysR-type_TF_proteobact-type"/>
</dbReference>
<dbReference type="SUPFAM" id="SSF53850">
    <property type="entry name" value="Periplasmic binding protein-like II"/>
    <property type="match status" value="1"/>
</dbReference>
<dbReference type="InterPro" id="IPR036388">
    <property type="entry name" value="WH-like_DNA-bd_sf"/>
</dbReference>
<dbReference type="InterPro" id="IPR000847">
    <property type="entry name" value="LysR_HTH_N"/>
</dbReference>